<dbReference type="STRING" id="29349.CLOTH_14960"/>
<organism evidence="2 3">
    <name type="scientific">Alkalithermobacter paradoxus</name>
    <dbReference type="NCBI Taxonomy" id="29349"/>
    <lineage>
        <taxon>Bacteria</taxon>
        <taxon>Bacillati</taxon>
        <taxon>Bacillota</taxon>
        <taxon>Clostridia</taxon>
        <taxon>Peptostreptococcales</taxon>
        <taxon>Tepidibacteraceae</taxon>
        <taxon>Alkalithermobacter</taxon>
    </lineage>
</organism>
<name>A0A1V4I655_9FIRM</name>
<dbReference type="AlphaFoldDB" id="A0A1V4I655"/>
<feature type="transmembrane region" description="Helical" evidence="1">
    <location>
        <begin position="241"/>
        <end position="265"/>
    </location>
</feature>
<keyword evidence="1" id="KW-0812">Transmembrane</keyword>
<dbReference type="EMBL" id="MZGW01000005">
    <property type="protein sequence ID" value="OPJ55433.1"/>
    <property type="molecule type" value="Genomic_DNA"/>
</dbReference>
<keyword evidence="3" id="KW-1185">Reference proteome</keyword>
<feature type="transmembrane region" description="Helical" evidence="1">
    <location>
        <begin position="166"/>
        <end position="189"/>
    </location>
</feature>
<feature type="transmembrane region" description="Helical" evidence="1">
    <location>
        <begin position="15"/>
        <end position="46"/>
    </location>
</feature>
<dbReference type="RefSeq" id="WP_079412669.1">
    <property type="nucleotide sequence ID" value="NZ_MZGW01000005.1"/>
</dbReference>
<dbReference type="PANTHER" id="PTHR41324">
    <property type="entry name" value="MEMBRANE PROTEIN-RELATED"/>
    <property type="match status" value="1"/>
</dbReference>
<feature type="transmembrane region" description="Helical" evidence="1">
    <location>
        <begin position="277"/>
        <end position="299"/>
    </location>
</feature>
<keyword evidence="1" id="KW-1133">Transmembrane helix</keyword>
<dbReference type="InterPro" id="IPR018710">
    <property type="entry name" value="DUF2232"/>
</dbReference>
<evidence type="ECO:0000313" key="2">
    <source>
        <dbReference type="EMBL" id="OPJ55433.1"/>
    </source>
</evidence>
<protein>
    <recommendedName>
        <fullName evidence="4">DUF2232 domain-containing protein</fullName>
    </recommendedName>
</protein>
<accession>A0A1V4I655</accession>
<proteinExistence type="predicted"/>
<keyword evidence="1" id="KW-0472">Membrane</keyword>
<gene>
    <name evidence="2" type="ORF">CLOTH_14960</name>
</gene>
<evidence type="ECO:0000256" key="1">
    <source>
        <dbReference type="SAM" id="Phobius"/>
    </source>
</evidence>
<comment type="caution">
    <text evidence="2">The sequence shown here is derived from an EMBL/GenBank/DDBJ whole genome shotgun (WGS) entry which is preliminary data.</text>
</comment>
<evidence type="ECO:0008006" key="4">
    <source>
        <dbReference type="Google" id="ProtNLM"/>
    </source>
</evidence>
<dbReference type="Proteomes" id="UP000190140">
    <property type="component" value="Unassembled WGS sequence"/>
</dbReference>
<evidence type="ECO:0000313" key="3">
    <source>
        <dbReference type="Proteomes" id="UP000190140"/>
    </source>
</evidence>
<dbReference type="Pfam" id="PF09991">
    <property type="entry name" value="DUF2232"/>
    <property type="match status" value="1"/>
</dbReference>
<feature type="transmembrane region" description="Helical" evidence="1">
    <location>
        <begin position="210"/>
        <end position="229"/>
    </location>
</feature>
<feature type="transmembrane region" description="Helical" evidence="1">
    <location>
        <begin position="102"/>
        <end position="121"/>
    </location>
</feature>
<dbReference type="PANTHER" id="PTHR41324:SF1">
    <property type="entry name" value="DUF2232 DOMAIN-CONTAINING PROTEIN"/>
    <property type="match status" value="1"/>
</dbReference>
<reference evidence="2 3" key="1">
    <citation type="submission" date="2017-03" db="EMBL/GenBank/DDBJ databases">
        <title>Genome sequence of Clostridium thermoalcaliphilum DSM 7309.</title>
        <authorList>
            <person name="Poehlein A."/>
            <person name="Daniel R."/>
        </authorList>
    </citation>
    <scope>NUCLEOTIDE SEQUENCE [LARGE SCALE GENOMIC DNA]</scope>
    <source>
        <strain evidence="2 3">DSM 7309</strain>
    </source>
</reference>
<feature type="transmembrane region" description="Helical" evidence="1">
    <location>
        <begin position="77"/>
        <end position="95"/>
    </location>
</feature>
<sequence>MTDKTNRQRLTESAIVSVIGIVFALMCTYLPVLNLLTSLTGLVYVVITFRNGVKYGILSVVISSFIISLIVDPIYSLTLGLIFFLPGVAIGYGLYKSEKPFYAISLGFIVSIVVTIIYTRAASVLFGVDLIESTIEMIKEASEIQNKMLEDLNLENQISNIDIVEFISTVIPSMIAISSIIMSFINYYLSIFVLKKIKSFNRELPTLKEFTLPGNVSLGISIIFLLTIISRNLKWIYYQTLVTNITIIFFFLFLLQGIAVFSYFIDKVKTKRAFKNLLIILGILIGPMILNMISLIGLLDSILNFRKIRR</sequence>
<dbReference type="OrthoDB" id="1950201at2"/>